<comment type="catalytic activity">
    <reaction evidence="5 6">
        <text>alpha-maltose 1-phosphate + [(1-&gt;4)-alpha-D-glucosyl](n) = [(1-&gt;4)-alpha-D-glucosyl](n+2) + phosphate</text>
        <dbReference type="Rhea" id="RHEA:42692"/>
        <dbReference type="Rhea" id="RHEA-COMP:9584"/>
        <dbReference type="Rhea" id="RHEA-COMP:10183"/>
        <dbReference type="ChEBI" id="CHEBI:15444"/>
        <dbReference type="ChEBI" id="CHEBI:43474"/>
        <dbReference type="ChEBI" id="CHEBI:63576"/>
        <dbReference type="EC" id="2.4.99.16"/>
    </reaction>
</comment>
<dbReference type="RefSeq" id="WP_015750496.1">
    <property type="nucleotide sequence ID" value="NC_013223.1"/>
</dbReference>
<dbReference type="InterPro" id="IPR017853">
    <property type="entry name" value="GH"/>
</dbReference>
<accession>C8WZ61</accession>
<dbReference type="SMART" id="SM00642">
    <property type="entry name" value="Aamy"/>
    <property type="match status" value="1"/>
</dbReference>
<dbReference type="Proteomes" id="UP000001052">
    <property type="component" value="Chromosome"/>
</dbReference>
<dbReference type="SUPFAM" id="SSF51445">
    <property type="entry name" value="(Trans)glycosidases"/>
    <property type="match status" value="1"/>
</dbReference>
<dbReference type="Pfam" id="PF21702">
    <property type="entry name" value="GLGE_C"/>
    <property type="match status" value="1"/>
</dbReference>
<dbReference type="HOGENOM" id="CLU_015798_0_0_7"/>
<feature type="binding site" evidence="6">
    <location>
        <position position="346"/>
    </location>
    <ligand>
        <name>alpha-maltose 1-phosphate</name>
        <dbReference type="ChEBI" id="CHEBI:63576"/>
    </ligand>
</feature>
<dbReference type="eggNOG" id="COG0366">
    <property type="taxonomic scope" value="Bacteria"/>
</dbReference>
<evidence type="ECO:0000256" key="5">
    <source>
        <dbReference type="ARBA" id="ARBA00048735"/>
    </source>
</evidence>
<dbReference type="AlphaFoldDB" id="C8WZ61"/>
<dbReference type="EMBL" id="CP001734">
    <property type="protein sequence ID" value="ACV67336.1"/>
    <property type="molecule type" value="Genomic_DNA"/>
</dbReference>
<name>C8WZ61_DESRD</name>
<dbReference type="InterPro" id="IPR013783">
    <property type="entry name" value="Ig-like_fold"/>
</dbReference>
<dbReference type="EC" id="2.4.99.16" evidence="6"/>
<evidence type="ECO:0000313" key="9">
    <source>
        <dbReference type="EMBL" id="ACV67336.1"/>
    </source>
</evidence>
<feature type="binding site" evidence="6">
    <location>
        <position position="311"/>
    </location>
    <ligand>
        <name>alpha-maltose 1-phosphate</name>
        <dbReference type="ChEBI" id="CHEBI:63576"/>
    </ligand>
</feature>
<keyword evidence="3 6" id="KW-0808">Transferase</keyword>
<evidence type="ECO:0000259" key="8">
    <source>
        <dbReference type="SMART" id="SM00642"/>
    </source>
</evidence>
<comment type="function">
    <text evidence="6">Maltosyltransferase that uses maltose 1-phosphate (M1P) as the sugar donor to elongate linear or branched alpha-(1-&gt;4)-glucans. Is involved in a branched alpha-glucan biosynthetic pathway from trehalose, together with TreS, Mak and GlgB.</text>
</comment>
<gene>
    <name evidence="6" type="primary">glgE</name>
    <name evidence="9" type="ordered locus">Dret_0034</name>
</gene>
<dbReference type="Gene3D" id="2.60.40.1180">
    <property type="entry name" value="Golgi alpha-mannosidase II"/>
    <property type="match status" value="1"/>
</dbReference>
<dbReference type="Pfam" id="PF11896">
    <property type="entry name" value="GlgE_dom_N_S"/>
    <property type="match status" value="1"/>
</dbReference>
<feature type="region of interest" description="Disordered" evidence="7">
    <location>
        <begin position="250"/>
        <end position="277"/>
    </location>
</feature>
<feature type="domain" description="Glycosyl hydrolase family 13 catalytic" evidence="8">
    <location>
        <begin position="203"/>
        <end position="548"/>
    </location>
</feature>
<dbReference type="KEGG" id="drt:Dret_0034"/>
<dbReference type="PANTHER" id="PTHR47786">
    <property type="entry name" value="ALPHA-1,4-GLUCAN:MALTOSE-1-PHOSPHATE MALTOSYLTRANSFERASE"/>
    <property type="match status" value="1"/>
</dbReference>
<dbReference type="InterPro" id="IPR026585">
    <property type="entry name" value="GlgE"/>
</dbReference>
<comment type="subunit">
    <text evidence="1 6">Homodimer.</text>
</comment>
<reference evidence="10" key="1">
    <citation type="submission" date="2009-09" db="EMBL/GenBank/DDBJ databases">
        <title>The complete chromosome of Desulfohalobium retbaense DSM 5692.</title>
        <authorList>
            <consortium name="US DOE Joint Genome Institute (JGI-PGF)"/>
            <person name="Lucas S."/>
            <person name="Copeland A."/>
            <person name="Lapidus A."/>
            <person name="Glavina del Rio T."/>
            <person name="Dalin E."/>
            <person name="Tice H."/>
            <person name="Bruce D."/>
            <person name="Goodwin L."/>
            <person name="Pitluck S."/>
            <person name="Kyrpides N."/>
            <person name="Mavromatis K."/>
            <person name="Ivanova N."/>
            <person name="Mikhailova N."/>
            <person name="Munk A.C."/>
            <person name="Brettin T."/>
            <person name="Detter J.C."/>
            <person name="Han C."/>
            <person name="Tapia R."/>
            <person name="Larimer F."/>
            <person name="Land M."/>
            <person name="Hauser L."/>
            <person name="Markowitz V."/>
            <person name="Cheng J.-F."/>
            <person name="Hugenholtz P."/>
            <person name="Woyke T."/>
            <person name="Wu D."/>
            <person name="Spring S."/>
            <person name="Klenk H.-P."/>
            <person name="Eisen J.A."/>
        </authorList>
    </citation>
    <scope>NUCLEOTIDE SEQUENCE [LARGE SCALE GENOMIC DNA]</scope>
    <source>
        <strain evidence="10">DSM 5692</strain>
    </source>
</reference>
<feature type="binding site" evidence="6">
    <location>
        <position position="383"/>
    </location>
    <ligand>
        <name>alpha-maltose 1-phosphate</name>
        <dbReference type="ChEBI" id="CHEBI:63576"/>
    </ligand>
</feature>
<feature type="active site" description="Proton donor" evidence="6">
    <location>
        <position position="411"/>
    </location>
</feature>
<dbReference type="InterPro" id="IPR013780">
    <property type="entry name" value="Glyco_hydro_b"/>
</dbReference>
<protein>
    <recommendedName>
        <fullName evidence="6">Alpha-1,4-glucan:maltose-1-phosphate maltosyltransferase</fullName>
        <shortName evidence="6">GMPMT</shortName>
        <ecNumber evidence="6">2.4.99.16</ecNumber>
    </recommendedName>
    <alternativeName>
        <fullName evidence="6">(1-&gt;4)-alpha-D-glucan:maltose-1-phosphate alpha-D-maltosyltransferase</fullName>
    </alternativeName>
</protein>
<dbReference type="GO" id="GO:0016758">
    <property type="term" value="F:hexosyltransferase activity"/>
    <property type="evidence" value="ECO:0007669"/>
    <property type="project" value="UniProtKB-UniRule"/>
</dbReference>
<feature type="active site" description="Nucleophile" evidence="6">
    <location>
        <position position="382"/>
    </location>
</feature>
<dbReference type="InterPro" id="IPR049171">
    <property type="entry name" value="GLGE_C"/>
</dbReference>
<evidence type="ECO:0000256" key="7">
    <source>
        <dbReference type="SAM" id="MobiDB-lite"/>
    </source>
</evidence>
<feature type="site" description="Transition state stabilizer" evidence="6">
    <location>
        <position position="469"/>
    </location>
</feature>
<keyword evidence="10" id="KW-1185">Reference proteome</keyword>
<dbReference type="GO" id="GO:0030979">
    <property type="term" value="P:alpha-glucan biosynthetic process"/>
    <property type="evidence" value="ECO:0007669"/>
    <property type="project" value="UniProtKB-UniRule"/>
</dbReference>
<dbReference type="PANTHER" id="PTHR47786:SF2">
    <property type="entry name" value="GLYCOSYL HYDROLASE FAMILY 13 CATALYTIC DOMAIN-CONTAINING PROTEIN"/>
    <property type="match status" value="1"/>
</dbReference>
<dbReference type="GO" id="GO:0004553">
    <property type="term" value="F:hydrolase activity, hydrolyzing O-glycosyl compounds"/>
    <property type="evidence" value="ECO:0007669"/>
    <property type="project" value="InterPro"/>
</dbReference>
<keyword evidence="2 6" id="KW-0328">Glycosyltransferase</keyword>
<dbReference type="HAMAP" id="MF_02124">
    <property type="entry name" value="GlgE"/>
    <property type="match status" value="1"/>
</dbReference>
<dbReference type="STRING" id="485915.Dret_0034"/>
<organism evidence="9 10">
    <name type="scientific">Desulfohalobium retbaense (strain ATCC 49708 / DSM 5692 / JCM 16813 / HR100)</name>
    <dbReference type="NCBI Taxonomy" id="485915"/>
    <lineage>
        <taxon>Bacteria</taxon>
        <taxon>Pseudomonadati</taxon>
        <taxon>Thermodesulfobacteriota</taxon>
        <taxon>Desulfovibrionia</taxon>
        <taxon>Desulfovibrionales</taxon>
        <taxon>Desulfohalobiaceae</taxon>
        <taxon>Desulfohalobium</taxon>
    </lineage>
</organism>
<feature type="binding site" evidence="6">
    <location>
        <position position="251"/>
    </location>
    <ligand>
        <name>alpha-maltose 1-phosphate</name>
        <dbReference type="ChEBI" id="CHEBI:63576"/>
    </ligand>
</feature>
<evidence type="ECO:0000313" key="10">
    <source>
        <dbReference type="Proteomes" id="UP000001052"/>
    </source>
</evidence>
<evidence type="ECO:0000256" key="2">
    <source>
        <dbReference type="ARBA" id="ARBA00022676"/>
    </source>
</evidence>
<dbReference type="InterPro" id="IPR006047">
    <property type="entry name" value="GH13_cat_dom"/>
</dbReference>
<sequence>MGKKTRQRVCIERVRPSVDGGRFPAKRVQGETVTIQADIFTDGHDTLAAEVLLALPGERHWQRHALQARPNDVYTTSIFLEHRGEYVFRIQAWRNVYQTWLSDVLKKYDAGQDVAVELQAGGELVRAMSDRLNGADQAFALEQAGVMERFADSSPEDAFAAAQGDRLRRLLRYAGRSEEHGGLSPRFVIDVDRPRAGFSAWYEFFPRSFGEFPGAHGTLTDAAAMLPHIAHMGFDVVYLPPVHPIGHTFRKGRNNAPEAEPGDPGSPWAIGSGSGGHKAVHPDLGTLEDFEGFVREAERQGLEVALDLAFQCSYDHPYVREHPEWFSWLPDGSIRYAENPPKKYQDVVPLNFDCADWENLWEELKSVVLFWCERGVRIFRVDNPHTKPLRFWDWCIAEVRKVYPDTLFLAEAFTRPKVMYRLAKGGFNQSYTYFTWRNSKTELRDYLEDLVEGAPRDFFRPNFWPNTPDILPEFLQHGGRPAFVLRLVLAATLSSNYGMYGPAFELCEAEAVPGREEYAHSEKFELKAWDWNRPGHLREVITAVNRIRRANPALHSTWNVRFVDTDSDQVLAYVKTDAEAENIILVVASLDPFQPQTSTVSLPLDDLGVSRDAPYLVHDLLGEEYFFWQGDHSRLTLYPQSQPARIFRLHKRMRREQDFDYFM</sequence>
<dbReference type="CDD" id="cd11344">
    <property type="entry name" value="AmyAc_GlgE_like"/>
    <property type="match status" value="1"/>
</dbReference>
<reference evidence="9 10" key="2">
    <citation type="journal article" date="2010" name="Stand. Genomic Sci.">
        <title>Complete genome sequence of Desulfohalobium retbaense type strain (HR(100)).</title>
        <authorList>
            <person name="Spring S."/>
            <person name="Nolan M."/>
            <person name="Lapidus A."/>
            <person name="Glavina Del Rio T."/>
            <person name="Copeland A."/>
            <person name="Tice H."/>
            <person name="Cheng J.F."/>
            <person name="Lucas S."/>
            <person name="Land M."/>
            <person name="Chen F."/>
            <person name="Bruce D."/>
            <person name="Goodwin L."/>
            <person name="Pitluck S."/>
            <person name="Ivanova N."/>
            <person name="Mavromatis K."/>
            <person name="Mikhailova N."/>
            <person name="Pati A."/>
            <person name="Chen A."/>
            <person name="Palaniappan K."/>
            <person name="Hauser L."/>
            <person name="Chang Y.J."/>
            <person name="Jeffries C.D."/>
            <person name="Munk C."/>
            <person name="Kiss H."/>
            <person name="Chain P."/>
            <person name="Han C."/>
            <person name="Brettin T."/>
            <person name="Detter J.C."/>
            <person name="Schuler E."/>
            <person name="Goker M."/>
            <person name="Rohde M."/>
            <person name="Bristow J."/>
            <person name="Eisen J.A."/>
            <person name="Markowitz V."/>
            <person name="Hugenholtz P."/>
            <person name="Kyrpides N.C."/>
            <person name="Klenk H.P."/>
        </authorList>
    </citation>
    <scope>NUCLEOTIDE SEQUENCE [LARGE SCALE GENOMIC DNA]</scope>
    <source>
        <strain evidence="9 10">DSM 5692</strain>
    </source>
</reference>
<comment type="similarity">
    <text evidence="6">Belongs to the glycosyl hydrolase 13 family. GlgE subfamily.</text>
</comment>
<evidence type="ECO:0000256" key="1">
    <source>
        <dbReference type="ARBA" id="ARBA00011738"/>
    </source>
</evidence>
<dbReference type="Gene3D" id="1.20.58.80">
    <property type="entry name" value="Phosphotransferase system, lactose/cellobiose-type IIA subunit"/>
    <property type="match status" value="1"/>
</dbReference>
<evidence type="ECO:0000256" key="6">
    <source>
        <dbReference type="HAMAP-Rule" id="MF_02124"/>
    </source>
</evidence>
<dbReference type="InterPro" id="IPR021828">
    <property type="entry name" value="GlgE_dom_N/S"/>
</dbReference>
<dbReference type="CAZy" id="GH13">
    <property type="family name" value="Glycoside Hydrolase Family 13"/>
</dbReference>
<proteinExistence type="inferred from homology"/>
<evidence type="ECO:0000256" key="3">
    <source>
        <dbReference type="ARBA" id="ARBA00022679"/>
    </source>
</evidence>
<dbReference type="Gene3D" id="3.20.20.80">
    <property type="entry name" value="Glycosidases"/>
    <property type="match status" value="1"/>
</dbReference>
<evidence type="ECO:0000256" key="4">
    <source>
        <dbReference type="ARBA" id="ARBA00023277"/>
    </source>
</evidence>
<keyword evidence="4 6" id="KW-0119">Carbohydrate metabolism</keyword>
<feature type="binding site" evidence="6">
    <location>
        <begin position="523"/>
        <end position="524"/>
    </location>
    <ligand>
        <name>alpha-maltose 1-phosphate</name>
        <dbReference type="ChEBI" id="CHEBI:63576"/>
    </ligand>
</feature>
<dbReference type="Gene3D" id="2.60.40.10">
    <property type="entry name" value="Immunoglobulins"/>
    <property type="match status" value="1"/>
</dbReference>
<dbReference type="OrthoDB" id="9805159at2"/>